<dbReference type="Pfam" id="PF01682">
    <property type="entry name" value="DB"/>
    <property type="match status" value="5"/>
</dbReference>
<feature type="domain" description="Ig-like" evidence="5">
    <location>
        <begin position="1066"/>
        <end position="1163"/>
    </location>
</feature>
<evidence type="ECO:0000259" key="5">
    <source>
        <dbReference type="PROSITE" id="PS50835"/>
    </source>
</evidence>
<dbReference type="InterPro" id="IPR003598">
    <property type="entry name" value="Ig_sub2"/>
</dbReference>
<name>A0A345S6Z3_CEPNE</name>
<feature type="domain" description="Fibronectin type-III" evidence="6">
    <location>
        <begin position="670"/>
        <end position="761"/>
    </location>
</feature>
<organism evidence="7">
    <name type="scientific">Cepaea nemoralis</name>
    <name type="common">Banded wood snail</name>
    <dbReference type="NCBI Taxonomy" id="28835"/>
    <lineage>
        <taxon>Eukaryota</taxon>
        <taxon>Metazoa</taxon>
        <taxon>Spiralia</taxon>
        <taxon>Lophotrochozoa</taxon>
        <taxon>Mollusca</taxon>
        <taxon>Gastropoda</taxon>
        <taxon>Heterobranchia</taxon>
        <taxon>Euthyneura</taxon>
        <taxon>Panpulmonata</taxon>
        <taxon>Eupulmonata</taxon>
        <taxon>Stylommatophora</taxon>
        <taxon>Helicina</taxon>
        <taxon>Helicoidea</taxon>
        <taxon>Helicidae</taxon>
        <taxon>Cepaea</taxon>
    </lineage>
</organism>
<feature type="domain" description="Fibronectin type-III" evidence="6">
    <location>
        <begin position="882"/>
        <end position="974"/>
    </location>
</feature>
<dbReference type="EMBL" id="MH035492">
    <property type="protein sequence ID" value="AXI69347.1"/>
    <property type="molecule type" value="mRNA"/>
</dbReference>
<dbReference type="InterPro" id="IPR007110">
    <property type="entry name" value="Ig-like_dom"/>
</dbReference>
<keyword evidence="3" id="KW-1133">Transmembrane helix</keyword>
<feature type="chain" id="PRO_5016624695" evidence="4">
    <location>
        <begin position="21"/>
        <end position="1513"/>
    </location>
</feature>
<dbReference type="SUPFAM" id="SSF48726">
    <property type="entry name" value="Immunoglobulin"/>
    <property type="match status" value="3"/>
</dbReference>
<dbReference type="InterPro" id="IPR050964">
    <property type="entry name" value="Striated_Muscle_Regulatory"/>
</dbReference>
<dbReference type="PROSITE" id="PS50853">
    <property type="entry name" value="FN3"/>
    <property type="match status" value="5"/>
</dbReference>
<dbReference type="InterPro" id="IPR003599">
    <property type="entry name" value="Ig_sub"/>
</dbReference>
<dbReference type="SMART" id="SM00409">
    <property type="entry name" value="IG"/>
    <property type="match status" value="3"/>
</dbReference>
<feature type="domain" description="Ig-like" evidence="5">
    <location>
        <begin position="23"/>
        <end position="120"/>
    </location>
</feature>
<evidence type="ECO:0000256" key="3">
    <source>
        <dbReference type="SAM" id="Phobius"/>
    </source>
</evidence>
<sequence>MPDLPLLGLVILSMALLSCAQEPIITSSPETIGVYTGQTAQLKCSVTNGNDVAVTWSFLTHNYVIYDGTQILAHDKTKFSVSNTAAGNVKNVYLQILNVGKYDQGFYKCAIAGTNQHMITHLDVLDIPEMLDAAGPPLNMTDCCKSENVSQSCLPGCYPSQIDLSTFDAIASCGAVNNLRGLSKCFTAGSNHDNCCLNKNVDSVCLGFCHNAAPTNISQEYYNKCFTPDVINGVFTCFEMGFEVLPSEPTEVEAIPVHDGISASILVKWSEPKKNPQAVTGYMILYKARNQISYNSIQLKDPKSRSYRLGGDTFQIQSDMDYKIRVSALADHGVSFGSVEVDVYISNSTKSAQITADIDTCCSNRGVTDACRSSLCHPRTWSSFDTSFILGCYPQLSDIFTCLVGERNHTNCCAAFDVTADCLPVCSGQPPPFSDALISCVSQMGIIEACVQQGYTTLPAPPTEVTIVNVEASSATFLFTPSTSNSVLYYVVQLRKGNENASFDYVMNTTASESSVYLNNLRPDTYYWIRIISVGQTADSLPSETVSFLTYPEGYSDPAPTPVTNLPHNMTECCRKYMPDVCWKGCEYRANITEYYRSHLIECFMHVGSVLACGADGRDHTECCRSRGVRSECVNLCAHTKTGPLESKYHVCVEDTPQAITCFNEGIVNLPRHPDVVVSNVSKNTISLKWEQPKTSGLIDSYSIRYRVANSLDKTMEVTNKTFYILQNLEPSTQYEITVTSENSNGTSAPSPVITQYTLSDGIKSPTFNTTEVSGRALWQNVSDCCENSVPQECMDQCLNEQTTHPQTTSCITESHKMLACFADGKDHRLCCEKGGLSHLCQPICGGHVLATDVTMATCMSYTNRDIILSCYLENKDLIPDAPTNFGVKVVDSKGSVKLEWSPAANCRGPCTYAAHYWKDSQDSGVTSIYNISDTFITIDLLPDNRYTFTVTAHNEHGSSSPTAWQTLYIVYYERNVNLYLDGSKKWVDQGQPAKLICARSGFNPDETFRVKWLFNNRRDLNNDGKLELLIPKVDAARDEGEYTCTVTDSVVSSSDSLFLPVKYSPMFKQFEEDNAQPKKGESTSFECLFKGLPDSDPKGWWKDGHPLTQDGRKYIATLNPDFWTGLTSYKLKIFDIVEADYGIYSLTVSNAYGSGECQVDLTDPANITVHPPSGQQDLKKCCAAKDMSLLCQELCGFHVNVTEIVKDMRYTPCIPYFETYITCGADGRDHSTCCQSKGVLPHCVPLCSGVVPQDLINSEKILECLADHTVIFACAQQGHLLLPYAPEEVTLSYNKNDKSILIRWEAHYRTEDKVEHYNIFYNFTGSPVPKNTSVNGRLSQYYIRNVQPHKVYNVWMTSGNKHGNSLSTGMKMIDTESGTEDQPMADAQTSNDVAIGVGVTLGVIAVVAIVILILYIMRSRARFFALKLSKPVKFENPGYGNQGQIKIHGVDDQYSYGRLREDRAPPEVLNIQDSSFTGESATDSTFDNPMYKTQQPSTPSTAATLTVEPNIR</sequence>
<feature type="region of interest" description="Disordered" evidence="2">
    <location>
        <begin position="1475"/>
        <end position="1513"/>
    </location>
</feature>
<dbReference type="Gene3D" id="2.60.40.10">
    <property type="entry name" value="Immunoglobulins"/>
    <property type="match status" value="8"/>
</dbReference>
<evidence type="ECO:0000256" key="1">
    <source>
        <dbReference type="ARBA" id="ARBA00022737"/>
    </source>
</evidence>
<keyword evidence="4" id="KW-0732">Signal</keyword>
<feature type="signal peptide" evidence="4">
    <location>
        <begin position="1"/>
        <end position="20"/>
    </location>
</feature>
<feature type="domain" description="Fibronectin type-III" evidence="6">
    <location>
        <begin position="248"/>
        <end position="352"/>
    </location>
</feature>
<dbReference type="SMART" id="SM00060">
    <property type="entry name" value="FN3"/>
    <property type="match status" value="5"/>
</dbReference>
<dbReference type="CDD" id="cd00063">
    <property type="entry name" value="FN3"/>
    <property type="match status" value="5"/>
</dbReference>
<evidence type="ECO:0000256" key="4">
    <source>
        <dbReference type="SAM" id="SignalP"/>
    </source>
</evidence>
<dbReference type="PROSITE" id="PS50835">
    <property type="entry name" value="IG_LIKE"/>
    <property type="match status" value="3"/>
</dbReference>
<evidence type="ECO:0000256" key="2">
    <source>
        <dbReference type="SAM" id="MobiDB-lite"/>
    </source>
</evidence>
<accession>A0A345S6Z3</accession>
<dbReference type="InterPro" id="IPR002602">
    <property type="entry name" value="DB"/>
</dbReference>
<dbReference type="PANTHER" id="PTHR13817:SF73">
    <property type="entry name" value="FIBRONECTIN TYPE-III DOMAIN-CONTAINING PROTEIN"/>
    <property type="match status" value="1"/>
</dbReference>
<keyword evidence="3" id="KW-0472">Membrane</keyword>
<dbReference type="Pfam" id="PF07686">
    <property type="entry name" value="V-set"/>
    <property type="match status" value="1"/>
</dbReference>
<keyword evidence="1" id="KW-0677">Repeat</keyword>
<dbReference type="InterPro" id="IPR013783">
    <property type="entry name" value="Ig-like_fold"/>
</dbReference>
<reference evidence="7" key="1">
    <citation type="submission" date="2018-03" db="EMBL/GenBank/DDBJ databases">
        <title>Seasonal and individual variation influence qPCR reference gene selection in the terrestrial gastropod Cepaea nemoralis.</title>
        <authorList>
            <person name="Affenzeller S."/>
            <person name="Cerveau N."/>
            <person name="Jackson D.J."/>
        </authorList>
    </citation>
    <scope>NUCLEOTIDE SEQUENCE</scope>
</reference>
<protein>
    <submittedName>
        <fullName evidence="7">Ig-like and fibronectin type-III domain-containing protein</fullName>
    </submittedName>
</protein>
<feature type="domain" description="Fibronectin type-III" evidence="6">
    <location>
        <begin position="461"/>
        <end position="553"/>
    </location>
</feature>
<dbReference type="InterPro" id="IPR013106">
    <property type="entry name" value="Ig_V-set"/>
</dbReference>
<keyword evidence="3" id="KW-0812">Transmembrane</keyword>
<dbReference type="PANTHER" id="PTHR13817">
    <property type="entry name" value="TITIN"/>
    <property type="match status" value="1"/>
</dbReference>
<dbReference type="InterPro" id="IPR036179">
    <property type="entry name" value="Ig-like_dom_sf"/>
</dbReference>
<evidence type="ECO:0000313" key="7">
    <source>
        <dbReference type="EMBL" id="AXI69347.1"/>
    </source>
</evidence>
<dbReference type="Pfam" id="PF00041">
    <property type="entry name" value="fn3"/>
    <property type="match status" value="5"/>
</dbReference>
<feature type="domain" description="Ig-like" evidence="5">
    <location>
        <begin position="962"/>
        <end position="1059"/>
    </location>
</feature>
<dbReference type="Pfam" id="PF07679">
    <property type="entry name" value="I-set"/>
    <property type="match status" value="1"/>
</dbReference>
<dbReference type="SUPFAM" id="SSF49265">
    <property type="entry name" value="Fibronectin type III"/>
    <property type="match status" value="4"/>
</dbReference>
<dbReference type="InterPro" id="IPR013098">
    <property type="entry name" value="Ig_I-set"/>
</dbReference>
<proteinExistence type="evidence at transcript level"/>
<gene>
    <name evidence="7" type="primary">FIB3</name>
</gene>
<dbReference type="InterPro" id="IPR036116">
    <property type="entry name" value="FN3_sf"/>
</dbReference>
<feature type="domain" description="Fibronectin type-III" evidence="6">
    <location>
        <begin position="1286"/>
        <end position="1379"/>
    </location>
</feature>
<dbReference type="InterPro" id="IPR003961">
    <property type="entry name" value="FN3_dom"/>
</dbReference>
<evidence type="ECO:0000259" key="6">
    <source>
        <dbReference type="PROSITE" id="PS50853"/>
    </source>
</evidence>
<dbReference type="SMART" id="SM00408">
    <property type="entry name" value="IGc2"/>
    <property type="match status" value="3"/>
</dbReference>
<feature type="compositionally biased region" description="Polar residues" evidence="2">
    <location>
        <begin position="1475"/>
        <end position="1505"/>
    </location>
</feature>
<feature type="transmembrane region" description="Helical" evidence="3">
    <location>
        <begin position="1394"/>
        <end position="1418"/>
    </location>
</feature>